<protein>
    <submittedName>
        <fullName evidence="1">Uncharacterized protein</fullName>
    </submittedName>
</protein>
<evidence type="ECO:0000313" key="2">
    <source>
        <dbReference type="Proteomes" id="UP000182649"/>
    </source>
</evidence>
<gene>
    <name evidence="1" type="ORF">SAMN05216417_103129</name>
</gene>
<reference evidence="1 2" key="1">
    <citation type="submission" date="2016-10" db="EMBL/GenBank/DDBJ databases">
        <authorList>
            <person name="de Groot N.N."/>
        </authorList>
    </citation>
    <scope>NUCLEOTIDE SEQUENCE [LARGE SCALE GENOMIC DNA]</scope>
    <source>
        <strain evidence="1 2">Nl14</strain>
    </source>
</reference>
<dbReference type="AlphaFoldDB" id="A0A1I7G3P3"/>
<proteinExistence type="predicted"/>
<dbReference type="Proteomes" id="UP000182649">
    <property type="component" value="Unassembled WGS sequence"/>
</dbReference>
<dbReference type="EMBL" id="FPBZ01000003">
    <property type="protein sequence ID" value="SFU42951.1"/>
    <property type="molecule type" value="Genomic_DNA"/>
</dbReference>
<name>A0A1I7G3P3_9PROT</name>
<accession>A0A1I7G3P3</accession>
<evidence type="ECO:0000313" key="1">
    <source>
        <dbReference type="EMBL" id="SFU42951.1"/>
    </source>
</evidence>
<sequence length="42" mass="4926">MYRKGKVRCQPGLRFEGEFEFIDVFSILENGFGQNLLGMEIR</sequence>
<organism evidence="1 2">
    <name type="scientific">Nitrosospira multiformis</name>
    <dbReference type="NCBI Taxonomy" id="1231"/>
    <lineage>
        <taxon>Bacteria</taxon>
        <taxon>Pseudomonadati</taxon>
        <taxon>Pseudomonadota</taxon>
        <taxon>Betaproteobacteria</taxon>
        <taxon>Nitrosomonadales</taxon>
        <taxon>Nitrosomonadaceae</taxon>
        <taxon>Nitrosospira</taxon>
    </lineage>
</organism>